<feature type="domain" description="F-box" evidence="2">
    <location>
        <begin position="86"/>
        <end position="136"/>
    </location>
</feature>
<dbReference type="InterPro" id="IPR036047">
    <property type="entry name" value="F-box-like_dom_sf"/>
</dbReference>
<keyword evidence="4" id="KW-1185">Reference proteome</keyword>
<feature type="region of interest" description="Disordered" evidence="1">
    <location>
        <begin position="1"/>
        <end position="84"/>
    </location>
</feature>
<reference evidence="3 4" key="1">
    <citation type="journal article" date="2012" name="Science">
        <title>The Paleozoic origin of enzymatic lignin decomposition reconstructed from 31 fungal genomes.</title>
        <authorList>
            <person name="Floudas D."/>
            <person name="Binder M."/>
            <person name="Riley R."/>
            <person name="Barry K."/>
            <person name="Blanchette R.A."/>
            <person name="Henrissat B."/>
            <person name="Martinez A.T."/>
            <person name="Otillar R."/>
            <person name="Spatafora J.W."/>
            <person name="Yadav J.S."/>
            <person name="Aerts A."/>
            <person name="Benoit I."/>
            <person name="Boyd A."/>
            <person name="Carlson A."/>
            <person name="Copeland A."/>
            <person name="Coutinho P.M."/>
            <person name="de Vries R.P."/>
            <person name="Ferreira P."/>
            <person name="Findley K."/>
            <person name="Foster B."/>
            <person name="Gaskell J."/>
            <person name="Glotzer D."/>
            <person name="Gorecki P."/>
            <person name="Heitman J."/>
            <person name="Hesse C."/>
            <person name="Hori C."/>
            <person name="Igarashi K."/>
            <person name="Jurgens J.A."/>
            <person name="Kallen N."/>
            <person name="Kersten P."/>
            <person name="Kohler A."/>
            <person name="Kuees U."/>
            <person name="Kumar T.K.A."/>
            <person name="Kuo A."/>
            <person name="LaButti K."/>
            <person name="Larrondo L.F."/>
            <person name="Lindquist E."/>
            <person name="Ling A."/>
            <person name="Lombard V."/>
            <person name="Lucas S."/>
            <person name="Lundell T."/>
            <person name="Martin R."/>
            <person name="McLaughlin D.J."/>
            <person name="Morgenstern I."/>
            <person name="Morin E."/>
            <person name="Murat C."/>
            <person name="Nagy L.G."/>
            <person name="Nolan M."/>
            <person name="Ohm R.A."/>
            <person name="Patyshakuliyeva A."/>
            <person name="Rokas A."/>
            <person name="Ruiz-Duenas F.J."/>
            <person name="Sabat G."/>
            <person name="Salamov A."/>
            <person name="Samejima M."/>
            <person name="Schmutz J."/>
            <person name="Slot J.C."/>
            <person name="St John F."/>
            <person name="Stenlid J."/>
            <person name="Sun H."/>
            <person name="Sun S."/>
            <person name="Syed K."/>
            <person name="Tsang A."/>
            <person name="Wiebenga A."/>
            <person name="Young D."/>
            <person name="Pisabarro A."/>
            <person name="Eastwood D.C."/>
            <person name="Martin F."/>
            <person name="Cullen D."/>
            <person name="Grigoriev I.V."/>
            <person name="Hibbett D.S."/>
        </authorList>
    </citation>
    <scope>NUCLEOTIDE SEQUENCE</scope>
    <source>
        <strain evidence="4">FP-58527</strain>
    </source>
</reference>
<accession>S8FFN4</accession>
<dbReference type="InterPro" id="IPR001810">
    <property type="entry name" value="F-box_dom"/>
</dbReference>
<dbReference type="eggNOG" id="ENOG502SAM6">
    <property type="taxonomic scope" value="Eukaryota"/>
</dbReference>
<dbReference type="CDD" id="cd09917">
    <property type="entry name" value="F-box_SF"/>
    <property type="match status" value="1"/>
</dbReference>
<sequence length="692" mass="78711">MPVTTRRAKALNSALDTHHGQGIPDNPDSLSQFSGTPSHAAPDEDSDWEPTGSRKKDLRGSPRKKRGLDKGEYPGAGNQGVSGGKLDVFPSLPLDIIYEVLSLLPPVDLANLTQTNRAFRATLITDSQSSRIWSMARKRHGNGPECPPDVPIVPWVRFVYAPPKCGVCGAINVHFVDFQIRRRLCKKCRKEKLVYSRFFAKRFPEFEPSILELIPHTWIGSAKVGRGREASKFYWGGDIYAIAEVYVQFQSDVYLRKPGAKEALNNYRSERIKYVQTVEEHANKCVAQWSDLLQFRARQAYEHAESRYSEIFGRCRQLGYEDEDISAIRHTHQAMRDRTAITERVWARVKNPLTRVIEATRCRRLERNAAATIDARKRLVKNAYNVYKRSLRPVDWIHLPPPQLIYVIPAFRDLIYTKPDEQLDQATCDEAAERLPGYISTFMNALKRRMLQEMADSATPRTRRGKKAKRVPKNERADKLFLATSVFSATGPGNLHSFDDVAAYLSEREMYDTRDTGSFIPLLETQAWGQWDRLCAFNSVGSQIAEALVIALGLDPATARPQDLDEMDRRFVCEYCTGLDVRAYNWRRMIPHHCTAHRRNEPHFEAMSEEESAAVRQAESADPAAQQKMWSCNHCAAHLDNLQTRPIVVTHVQETHAIAEPQENADLFHAFPTVRLIRTPLLYPSGLLSENV</sequence>
<protein>
    <recommendedName>
        <fullName evidence="2">F-box domain-containing protein</fullName>
    </recommendedName>
</protein>
<dbReference type="Gene3D" id="1.20.1280.50">
    <property type="match status" value="1"/>
</dbReference>
<dbReference type="InParanoid" id="S8FFN4"/>
<dbReference type="PROSITE" id="PS50181">
    <property type="entry name" value="FBOX"/>
    <property type="match status" value="1"/>
</dbReference>
<dbReference type="HOGENOM" id="CLU_010790_5_0_1"/>
<name>S8FFN4_FOMSC</name>
<proteinExistence type="predicted"/>
<evidence type="ECO:0000256" key="1">
    <source>
        <dbReference type="SAM" id="MobiDB-lite"/>
    </source>
</evidence>
<dbReference type="AlphaFoldDB" id="S8FFN4"/>
<dbReference type="STRING" id="743788.S8FFN4"/>
<dbReference type="OrthoDB" id="2751668at2759"/>
<dbReference type="SUPFAM" id="SSF81383">
    <property type="entry name" value="F-box domain"/>
    <property type="match status" value="1"/>
</dbReference>
<feature type="compositionally biased region" description="Polar residues" evidence="1">
    <location>
        <begin position="28"/>
        <end position="37"/>
    </location>
</feature>
<evidence type="ECO:0000313" key="4">
    <source>
        <dbReference type="Proteomes" id="UP000015241"/>
    </source>
</evidence>
<dbReference type="Pfam" id="PF00646">
    <property type="entry name" value="F-box"/>
    <property type="match status" value="1"/>
</dbReference>
<gene>
    <name evidence="3" type="ORF">FOMPIDRAFT_1060430</name>
</gene>
<evidence type="ECO:0000259" key="2">
    <source>
        <dbReference type="PROSITE" id="PS50181"/>
    </source>
</evidence>
<dbReference type="Proteomes" id="UP000015241">
    <property type="component" value="Unassembled WGS sequence"/>
</dbReference>
<evidence type="ECO:0000313" key="3">
    <source>
        <dbReference type="EMBL" id="EPT00231.1"/>
    </source>
</evidence>
<dbReference type="EMBL" id="KE504150">
    <property type="protein sequence ID" value="EPT00231.1"/>
    <property type="molecule type" value="Genomic_DNA"/>
</dbReference>
<organism evidence="3 4">
    <name type="scientific">Fomitopsis schrenkii</name>
    <name type="common">Brown rot fungus</name>
    <dbReference type="NCBI Taxonomy" id="2126942"/>
    <lineage>
        <taxon>Eukaryota</taxon>
        <taxon>Fungi</taxon>
        <taxon>Dikarya</taxon>
        <taxon>Basidiomycota</taxon>
        <taxon>Agaricomycotina</taxon>
        <taxon>Agaricomycetes</taxon>
        <taxon>Polyporales</taxon>
        <taxon>Fomitopsis</taxon>
    </lineage>
</organism>